<feature type="region of interest" description="Disordered" evidence="1">
    <location>
        <begin position="1"/>
        <end position="24"/>
    </location>
</feature>
<evidence type="ECO:0008006" key="5">
    <source>
        <dbReference type="Google" id="ProtNLM"/>
    </source>
</evidence>
<reference evidence="3 4" key="1">
    <citation type="submission" date="2019-04" db="EMBL/GenBank/DDBJ databases">
        <title>Streptomyces lasaliensis sp. nov., an Actinomycete isolated from soil which produces the polyether antibiotic lasalocid.</title>
        <authorList>
            <person name="Erwin G."/>
            <person name="Haber C."/>
        </authorList>
    </citation>
    <scope>NUCLEOTIDE SEQUENCE [LARGE SCALE GENOMIC DNA]</scope>
    <source>
        <strain evidence="3 4">X-537</strain>
    </source>
</reference>
<feature type="compositionally biased region" description="Low complexity" evidence="1">
    <location>
        <begin position="45"/>
        <end position="69"/>
    </location>
</feature>
<dbReference type="EMBL" id="SZNQ01000001">
    <property type="protein sequence ID" value="TKS99333.1"/>
    <property type="molecule type" value="Genomic_DNA"/>
</dbReference>
<keyword evidence="2" id="KW-0472">Membrane</keyword>
<keyword evidence="2" id="KW-0812">Transmembrane</keyword>
<dbReference type="Proteomes" id="UP000305929">
    <property type="component" value="Unassembled WGS sequence"/>
</dbReference>
<evidence type="ECO:0000256" key="1">
    <source>
        <dbReference type="SAM" id="MobiDB-lite"/>
    </source>
</evidence>
<feature type="compositionally biased region" description="Low complexity" evidence="1">
    <location>
        <begin position="210"/>
        <end position="225"/>
    </location>
</feature>
<feature type="compositionally biased region" description="Basic and acidic residues" evidence="1">
    <location>
        <begin position="179"/>
        <end position="196"/>
    </location>
</feature>
<evidence type="ECO:0000256" key="2">
    <source>
        <dbReference type="SAM" id="Phobius"/>
    </source>
</evidence>
<comment type="caution">
    <text evidence="3">The sequence shown here is derived from an EMBL/GenBank/DDBJ whole genome shotgun (WGS) entry which is preliminary data.</text>
</comment>
<feature type="region of interest" description="Disordered" evidence="1">
    <location>
        <begin position="45"/>
        <end position="100"/>
    </location>
</feature>
<sequence length="225" mass="22899">MHEPEREHSGGGAPTGRWQGRSRRGRALIAATTVAVLALGGTVAYAATSGGSGGTAPAAPGSSSSAAPSPDRHGRGPWSGFGGEGVHGEASVKDPGSGDWIVRTWQRGTVEKTDGDRVTVHSEDGASWTWTVGKDTAVRRDKGSTAGADTLKKGDAVLVIGTRDGGTRTADRVLSGTFTDHDDHDDHGDQGRKDGHGPFGDRPGQRWGGDDSTPSPAPSGSGAAT</sequence>
<gene>
    <name evidence="3" type="ORF">E4U91_03835</name>
</gene>
<evidence type="ECO:0000313" key="3">
    <source>
        <dbReference type="EMBL" id="TKS99333.1"/>
    </source>
</evidence>
<evidence type="ECO:0000313" key="4">
    <source>
        <dbReference type="Proteomes" id="UP000305929"/>
    </source>
</evidence>
<dbReference type="OrthoDB" id="4186170at2"/>
<protein>
    <recommendedName>
        <fullName evidence="5">DUF5666 domain-containing protein</fullName>
    </recommendedName>
</protein>
<feature type="region of interest" description="Disordered" evidence="1">
    <location>
        <begin position="164"/>
        <end position="225"/>
    </location>
</feature>
<keyword evidence="2" id="KW-1133">Transmembrane helix</keyword>
<dbReference type="AlphaFoldDB" id="A0A4U5WC55"/>
<proteinExistence type="predicted"/>
<feature type="transmembrane region" description="Helical" evidence="2">
    <location>
        <begin position="27"/>
        <end position="47"/>
    </location>
</feature>
<organism evidence="3 4">
    <name type="scientific">Streptomyces lasalocidi</name>
    <name type="common">Streptomyces lasaliensis</name>
    <dbReference type="NCBI Taxonomy" id="324833"/>
    <lineage>
        <taxon>Bacteria</taxon>
        <taxon>Bacillati</taxon>
        <taxon>Actinomycetota</taxon>
        <taxon>Actinomycetes</taxon>
        <taxon>Kitasatosporales</taxon>
        <taxon>Streptomycetaceae</taxon>
        <taxon>Streptomyces</taxon>
    </lineage>
</organism>
<keyword evidence="4" id="KW-1185">Reference proteome</keyword>
<dbReference type="RefSeq" id="WP_137305221.1">
    <property type="nucleotide sequence ID" value="NZ_SZNQ01000001.1"/>
</dbReference>
<name>A0A4U5WC55_STRLS</name>
<accession>A0A4U5WC55</accession>